<evidence type="ECO:0000256" key="2">
    <source>
        <dbReference type="SAM" id="Phobius"/>
    </source>
</evidence>
<keyword evidence="2" id="KW-0472">Membrane</keyword>
<evidence type="ECO:0000313" key="3">
    <source>
        <dbReference type="EMBL" id="ODS33240.1"/>
    </source>
</evidence>
<keyword evidence="2" id="KW-0812">Transmembrane</keyword>
<dbReference type="Gene3D" id="6.10.250.2540">
    <property type="match status" value="1"/>
</dbReference>
<dbReference type="PATRIC" id="fig|1872076.5.peg.1909"/>
<dbReference type="Proteomes" id="UP000094056">
    <property type="component" value="Unassembled WGS sequence"/>
</dbReference>
<feature type="coiled-coil region" evidence="1">
    <location>
        <begin position="50"/>
        <end position="77"/>
    </location>
</feature>
<feature type="transmembrane region" description="Helical" evidence="2">
    <location>
        <begin position="7"/>
        <end position="28"/>
    </location>
</feature>
<gene>
    <name evidence="3" type="ORF">SCARUB_01631</name>
</gene>
<proteinExistence type="predicted"/>
<protein>
    <submittedName>
        <fullName evidence="3">Uncharacterized protein</fullName>
    </submittedName>
</protein>
<sequence>MKINLKSYVFHFYAVGFFVIFPLMPLYAELSNEVLLEKINSLQQTQTMILEQIRILREDMNKRFEQVDERFEQVDKRFEFIQNLLVALIVILVGTTIYSVLGKTKEKKIDDDSRKIRDVIEREERLEKIINEIVNKDDELKKRLQISGLL</sequence>
<evidence type="ECO:0000313" key="4">
    <source>
        <dbReference type="Proteomes" id="UP000094056"/>
    </source>
</evidence>
<feature type="transmembrane region" description="Helical" evidence="2">
    <location>
        <begin position="80"/>
        <end position="101"/>
    </location>
</feature>
<dbReference type="EMBL" id="MAYW01000034">
    <property type="protein sequence ID" value="ODS33240.1"/>
    <property type="molecule type" value="Genomic_DNA"/>
</dbReference>
<comment type="caution">
    <text evidence="3">The sequence shown here is derived from an EMBL/GenBank/DDBJ whole genome shotgun (WGS) entry which is preliminary data.</text>
</comment>
<name>A0A1E3XCB4_9BACT</name>
<organism evidence="3 4">
    <name type="scientific">Candidatus Scalindua rubra</name>
    <dbReference type="NCBI Taxonomy" id="1872076"/>
    <lineage>
        <taxon>Bacteria</taxon>
        <taxon>Pseudomonadati</taxon>
        <taxon>Planctomycetota</taxon>
        <taxon>Candidatus Brocadiia</taxon>
        <taxon>Candidatus Brocadiales</taxon>
        <taxon>Candidatus Scalinduaceae</taxon>
        <taxon>Candidatus Scalindua</taxon>
    </lineage>
</organism>
<keyword evidence="1" id="KW-0175">Coiled coil</keyword>
<keyword evidence="2" id="KW-1133">Transmembrane helix</keyword>
<accession>A0A1E3XCB4</accession>
<dbReference type="AlphaFoldDB" id="A0A1E3XCB4"/>
<reference evidence="3 4" key="1">
    <citation type="submission" date="2016-07" db="EMBL/GenBank/DDBJ databases">
        <title>Draft genome of Scalindua rubra, obtained from a brine-seawater interface in the Red Sea, sheds light on salt adaptation in anammox bacteria.</title>
        <authorList>
            <person name="Speth D.R."/>
            <person name="Lagkouvardos I."/>
            <person name="Wang Y."/>
            <person name="Qian P.-Y."/>
            <person name="Dutilh B.E."/>
            <person name="Jetten M.S."/>
        </authorList>
    </citation>
    <scope>NUCLEOTIDE SEQUENCE [LARGE SCALE GENOMIC DNA]</scope>
    <source>
        <strain evidence="3">BSI-1</strain>
    </source>
</reference>
<evidence type="ECO:0000256" key="1">
    <source>
        <dbReference type="SAM" id="Coils"/>
    </source>
</evidence>